<keyword evidence="2" id="KW-1185">Reference proteome</keyword>
<evidence type="ECO:0000313" key="1">
    <source>
        <dbReference type="EMBL" id="KAH7908726.1"/>
    </source>
</evidence>
<gene>
    <name evidence="1" type="ORF">BJ138DRAFT_1068295</name>
</gene>
<comment type="caution">
    <text evidence="1">The sequence shown here is derived from an EMBL/GenBank/DDBJ whole genome shotgun (WGS) entry which is preliminary data.</text>
</comment>
<protein>
    <submittedName>
        <fullName evidence="1">Uncharacterized protein</fullName>
    </submittedName>
</protein>
<organism evidence="1 2">
    <name type="scientific">Hygrophoropsis aurantiaca</name>
    <dbReference type="NCBI Taxonomy" id="72124"/>
    <lineage>
        <taxon>Eukaryota</taxon>
        <taxon>Fungi</taxon>
        <taxon>Dikarya</taxon>
        <taxon>Basidiomycota</taxon>
        <taxon>Agaricomycotina</taxon>
        <taxon>Agaricomycetes</taxon>
        <taxon>Agaricomycetidae</taxon>
        <taxon>Boletales</taxon>
        <taxon>Coniophorineae</taxon>
        <taxon>Hygrophoropsidaceae</taxon>
        <taxon>Hygrophoropsis</taxon>
    </lineage>
</organism>
<name>A0ACB8A686_9AGAM</name>
<dbReference type="Proteomes" id="UP000790377">
    <property type="component" value="Unassembled WGS sequence"/>
</dbReference>
<dbReference type="EMBL" id="MU267802">
    <property type="protein sequence ID" value="KAH7908726.1"/>
    <property type="molecule type" value="Genomic_DNA"/>
</dbReference>
<proteinExistence type="predicted"/>
<reference evidence="1" key="1">
    <citation type="journal article" date="2021" name="New Phytol.">
        <title>Evolutionary innovations through gain and loss of genes in the ectomycorrhizal Boletales.</title>
        <authorList>
            <person name="Wu G."/>
            <person name="Miyauchi S."/>
            <person name="Morin E."/>
            <person name="Kuo A."/>
            <person name="Drula E."/>
            <person name="Varga T."/>
            <person name="Kohler A."/>
            <person name="Feng B."/>
            <person name="Cao Y."/>
            <person name="Lipzen A."/>
            <person name="Daum C."/>
            <person name="Hundley H."/>
            <person name="Pangilinan J."/>
            <person name="Johnson J."/>
            <person name="Barry K."/>
            <person name="LaButti K."/>
            <person name="Ng V."/>
            <person name="Ahrendt S."/>
            <person name="Min B."/>
            <person name="Choi I.G."/>
            <person name="Park H."/>
            <person name="Plett J.M."/>
            <person name="Magnuson J."/>
            <person name="Spatafora J.W."/>
            <person name="Nagy L.G."/>
            <person name="Henrissat B."/>
            <person name="Grigoriev I.V."/>
            <person name="Yang Z.L."/>
            <person name="Xu J."/>
            <person name="Martin F.M."/>
        </authorList>
    </citation>
    <scope>NUCLEOTIDE SEQUENCE</scope>
    <source>
        <strain evidence="1">ATCC 28755</strain>
    </source>
</reference>
<sequence>MHVCLYIPEILSNIFQNITHSKNRLDKTTLASLARTSRVFQESALDILYSNITGLNPLVKCMPQDLWEESKYELTFTRRMTTDDWNIFQRYACRVKTLSLGFQLRYYPETNLRIYQALSDPPFSSTPFSKLRCLQHIGVNDDVLPFLQVLLLSPLKELYLDVSAGKKIDAALSTFLPNLRQHCPFVTHLRLRSMEPRVITVISSTLRQFSNLQVLKCGIVMDEIIIHAAHLPSLTAFHLTIPASVAIKNIKSILGGVGFPVLREIQLNSPTLETCLRFLELSTSSFLESLTLTVGDQSRADDLHSVFAFWSSSPTYRNLSSIHITELDYENLTYDGSYVINFATLKPLLELRKLTSLNLELFCTFHLDDAAIMAMSTAWPLLEQLDISYREQGWEIPTTITLPGITPLLKNCPYLRYLGLVIDATVVSGQSDRLAGGGVRNTSLVNLYLADSPITRPPLVAAFLSSVAPRARLLAWNSETLVQRPEAARYSRRWKQVQRMLGAIVMARNQERMRNDLVTAGDGATDNPVRWSSDSESESDTDLQTKWMGDSESESE</sequence>
<accession>A0ACB8A686</accession>
<evidence type="ECO:0000313" key="2">
    <source>
        <dbReference type="Proteomes" id="UP000790377"/>
    </source>
</evidence>